<reference evidence="6" key="1">
    <citation type="journal article" date="2014" name="Int. J. Syst. Evol. Microbiol.">
        <title>Complete genome sequence of Corynebacterium casei LMG S-19264T (=DSM 44701T), isolated from a smear-ripened cheese.</title>
        <authorList>
            <consortium name="US DOE Joint Genome Institute (JGI-PGF)"/>
            <person name="Walter F."/>
            <person name="Albersmeier A."/>
            <person name="Kalinowski J."/>
            <person name="Ruckert C."/>
        </authorList>
    </citation>
    <scope>NUCLEOTIDE SEQUENCE</scope>
    <source>
        <strain evidence="6">KCTC 22169</strain>
    </source>
</reference>
<comment type="caution">
    <text evidence="6">The sequence shown here is derived from an EMBL/GenBank/DDBJ whole genome shotgun (WGS) entry which is preliminary data.</text>
</comment>
<organism evidence="6 7">
    <name type="scientific">Saccharospirillum salsuginis</name>
    <dbReference type="NCBI Taxonomy" id="418750"/>
    <lineage>
        <taxon>Bacteria</taxon>
        <taxon>Pseudomonadati</taxon>
        <taxon>Pseudomonadota</taxon>
        <taxon>Gammaproteobacteria</taxon>
        <taxon>Oceanospirillales</taxon>
        <taxon>Saccharospirillaceae</taxon>
        <taxon>Saccharospirillum</taxon>
    </lineage>
</organism>
<dbReference type="PROSITE" id="PS51071">
    <property type="entry name" value="HTH_RPIR"/>
    <property type="match status" value="1"/>
</dbReference>
<keyword evidence="2" id="KW-0238">DNA-binding</keyword>
<name>A0A918KDE4_9GAMM</name>
<dbReference type="PANTHER" id="PTHR30514">
    <property type="entry name" value="GLUCOKINASE"/>
    <property type="match status" value="1"/>
</dbReference>
<dbReference type="EMBL" id="BMXR01000006">
    <property type="protein sequence ID" value="GGX58398.1"/>
    <property type="molecule type" value="Genomic_DNA"/>
</dbReference>
<dbReference type="CDD" id="cd05013">
    <property type="entry name" value="SIS_RpiR"/>
    <property type="match status" value="1"/>
</dbReference>
<evidence type="ECO:0000256" key="2">
    <source>
        <dbReference type="ARBA" id="ARBA00023125"/>
    </source>
</evidence>
<dbReference type="PROSITE" id="PS51464">
    <property type="entry name" value="SIS"/>
    <property type="match status" value="1"/>
</dbReference>
<gene>
    <name evidence="6" type="ORF">GCM10007392_27820</name>
</gene>
<dbReference type="Gene3D" id="1.10.10.10">
    <property type="entry name" value="Winged helix-like DNA-binding domain superfamily/Winged helix DNA-binding domain"/>
    <property type="match status" value="1"/>
</dbReference>
<keyword evidence="7" id="KW-1185">Reference proteome</keyword>
<evidence type="ECO:0000313" key="7">
    <source>
        <dbReference type="Proteomes" id="UP000626148"/>
    </source>
</evidence>
<keyword evidence="1" id="KW-0805">Transcription regulation</keyword>
<evidence type="ECO:0000313" key="6">
    <source>
        <dbReference type="EMBL" id="GGX58398.1"/>
    </source>
</evidence>
<sequence length="305" mass="33638">MPEPSNANSGTQTAEPLPPKNLAALQRVRAAIEDKRMTLALGRRSLRVLAELLDNPRQAAMSSITELAGELGVSPATLSRLARQLGFEGFKAFQQVFRRESSGQSRYYSQQARQLSGKEYHTRQRIERMQSTLDQLVSWNDEALLNEVARQLYRSRRVKIYARRQSTSLASFLGYCLAMLRPRVTVLGTGELGASHAAALLEPNDLTVFIGFHPYSPSTVKVARVAKEKACRMIAITDSHTSPIAALAETVVRVPVDTGFYSNSLVAATALIELLLDKAAYLAGDAGIAALEEREQLIVKMQDEY</sequence>
<proteinExistence type="predicted"/>
<evidence type="ECO:0000259" key="4">
    <source>
        <dbReference type="PROSITE" id="PS51071"/>
    </source>
</evidence>
<dbReference type="AlphaFoldDB" id="A0A918KDE4"/>
<feature type="domain" description="HTH rpiR-type" evidence="4">
    <location>
        <begin position="28"/>
        <end position="104"/>
    </location>
</feature>
<dbReference type="InterPro" id="IPR001347">
    <property type="entry name" value="SIS_dom"/>
</dbReference>
<dbReference type="Pfam" id="PF01380">
    <property type="entry name" value="SIS"/>
    <property type="match status" value="1"/>
</dbReference>
<dbReference type="Pfam" id="PF01418">
    <property type="entry name" value="HTH_6"/>
    <property type="match status" value="1"/>
</dbReference>
<dbReference type="Proteomes" id="UP000626148">
    <property type="component" value="Unassembled WGS sequence"/>
</dbReference>
<keyword evidence="3" id="KW-0804">Transcription</keyword>
<dbReference type="GO" id="GO:0003677">
    <property type="term" value="F:DNA binding"/>
    <property type="evidence" value="ECO:0007669"/>
    <property type="project" value="UniProtKB-KW"/>
</dbReference>
<dbReference type="SUPFAM" id="SSF46689">
    <property type="entry name" value="Homeodomain-like"/>
    <property type="match status" value="1"/>
</dbReference>
<protein>
    <submittedName>
        <fullName evidence="6">Sugar isomerase (SIS)</fullName>
    </submittedName>
</protein>
<accession>A0A918KDE4</accession>
<dbReference type="GO" id="GO:0016853">
    <property type="term" value="F:isomerase activity"/>
    <property type="evidence" value="ECO:0007669"/>
    <property type="project" value="UniProtKB-KW"/>
</dbReference>
<dbReference type="PANTHER" id="PTHR30514:SF18">
    <property type="entry name" value="RPIR-FAMILY TRANSCRIPTIONAL REGULATOR"/>
    <property type="match status" value="1"/>
</dbReference>
<evidence type="ECO:0000259" key="5">
    <source>
        <dbReference type="PROSITE" id="PS51464"/>
    </source>
</evidence>
<dbReference type="Gene3D" id="3.40.50.10490">
    <property type="entry name" value="Glucose-6-phosphate isomerase like protein, domain 1"/>
    <property type="match status" value="1"/>
</dbReference>
<keyword evidence="6" id="KW-0413">Isomerase</keyword>
<dbReference type="InterPro" id="IPR047640">
    <property type="entry name" value="RpiR-like"/>
</dbReference>
<evidence type="ECO:0000256" key="3">
    <source>
        <dbReference type="ARBA" id="ARBA00023163"/>
    </source>
</evidence>
<evidence type="ECO:0000256" key="1">
    <source>
        <dbReference type="ARBA" id="ARBA00023015"/>
    </source>
</evidence>
<feature type="domain" description="SIS" evidence="5">
    <location>
        <begin position="148"/>
        <end position="293"/>
    </location>
</feature>
<dbReference type="InterPro" id="IPR009057">
    <property type="entry name" value="Homeodomain-like_sf"/>
</dbReference>
<dbReference type="InterPro" id="IPR035472">
    <property type="entry name" value="RpiR-like_SIS"/>
</dbReference>
<dbReference type="SUPFAM" id="SSF53697">
    <property type="entry name" value="SIS domain"/>
    <property type="match status" value="1"/>
</dbReference>
<dbReference type="GO" id="GO:0097367">
    <property type="term" value="F:carbohydrate derivative binding"/>
    <property type="evidence" value="ECO:0007669"/>
    <property type="project" value="InterPro"/>
</dbReference>
<dbReference type="InterPro" id="IPR046348">
    <property type="entry name" value="SIS_dom_sf"/>
</dbReference>
<dbReference type="InterPro" id="IPR036388">
    <property type="entry name" value="WH-like_DNA-bd_sf"/>
</dbReference>
<dbReference type="InterPro" id="IPR000281">
    <property type="entry name" value="HTH_RpiR"/>
</dbReference>
<reference evidence="6" key="2">
    <citation type="submission" date="2020-09" db="EMBL/GenBank/DDBJ databases">
        <authorList>
            <person name="Sun Q."/>
            <person name="Kim S."/>
        </authorList>
    </citation>
    <scope>NUCLEOTIDE SEQUENCE</scope>
    <source>
        <strain evidence="6">KCTC 22169</strain>
    </source>
</reference>
<dbReference type="GO" id="GO:0003700">
    <property type="term" value="F:DNA-binding transcription factor activity"/>
    <property type="evidence" value="ECO:0007669"/>
    <property type="project" value="InterPro"/>
</dbReference>
<dbReference type="GO" id="GO:1901135">
    <property type="term" value="P:carbohydrate derivative metabolic process"/>
    <property type="evidence" value="ECO:0007669"/>
    <property type="project" value="InterPro"/>
</dbReference>